<reference evidence="4 5" key="1">
    <citation type="submission" date="2019-06" db="EMBL/GenBank/DDBJ databases">
        <authorList>
            <person name="Palmer J.M."/>
        </authorList>
    </citation>
    <scope>NUCLEOTIDE SEQUENCE [LARGE SCALE GENOMIC DNA]</scope>
    <source>
        <strain evidence="4 5">TWF703</strain>
    </source>
</reference>
<feature type="compositionally biased region" description="Basic and acidic residues" evidence="2">
    <location>
        <begin position="280"/>
        <end position="296"/>
    </location>
</feature>
<keyword evidence="1" id="KW-0862">Zinc</keyword>
<dbReference type="AlphaFoldDB" id="A0A7C8JJC9"/>
<feature type="domain" description="C2H2-type" evidence="3">
    <location>
        <begin position="666"/>
        <end position="696"/>
    </location>
</feature>
<dbReference type="InterPro" id="IPR013087">
    <property type="entry name" value="Znf_C2H2_type"/>
</dbReference>
<evidence type="ECO:0000313" key="5">
    <source>
        <dbReference type="Proteomes" id="UP000480548"/>
    </source>
</evidence>
<feature type="compositionally biased region" description="Polar residues" evidence="2">
    <location>
        <begin position="1"/>
        <end position="10"/>
    </location>
</feature>
<comment type="caution">
    <text evidence="4">The sequence shown here is derived from an EMBL/GenBank/DDBJ whole genome shotgun (WGS) entry which is preliminary data.</text>
</comment>
<keyword evidence="1" id="KW-0863">Zinc-finger</keyword>
<dbReference type="PROSITE" id="PS00028">
    <property type="entry name" value="ZINC_FINGER_C2H2_1"/>
    <property type="match status" value="1"/>
</dbReference>
<evidence type="ECO:0000256" key="1">
    <source>
        <dbReference type="PROSITE-ProRule" id="PRU00042"/>
    </source>
</evidence>
<evidence type="ECO:0000313" key="4">
    <source>
        <dbReference type="EMBL" id="KAF3122038.1"/>
    </source>
</evidence>
<dbReference type="Proteomes" id="UP000480548">
    <property type="component" value="Unassembled WGS sequence"/>
</dbReference>
<dbReference type="GO" id="GO:0008270">
    <property type="term" value="F:zinc ion binding"/>
    <property type="evidence" value="ECO:0007669"/>
    <property type="project" value="UniProtKB-KW"/>
</dbReference>
<dbReference type="EMBL" id="WIQZ01000125">
    <property type="protein sequence ID" value="KAF3122038.1"/>
    <property type="molecule type" value="Genomic_DNA"/>
</dbReference>
<evidence type="ECO:0000256" key="2">
    <source>
        <dbReference type="SAM" id="MobiDB-lite"/>
    </source>
</evidence>
<dbReference type="SMART" id="SM00355">
    <property type="entry name" value="ZnF_C2H2"/>
    <property type="match status" value="2"/>
</dbReference>
<feature type="compositionally biased region" description="Polar residues" evidence="2">
    <location>
        <begin position="266"/>
        <end position="275"/>
    </location>
</feature>
<gene>
    <name evidence="4" type="ORF">TWF703_001527</name>
</gene>
<protein>
    <recommendedName>
        <fullName evidence="3">C2H2-type domain-containing protein</fullName>
    </recommendedName>
</protein>
<proteinExistence type="predicted"/>
<organism evidence="4 5">
    <name type="scientific">Orbilia oligospora</name>
    <name type="common">Nematode-trapping fungus</name>
    <name type="synonym">Arthrobotrys oligospora</name>
    <dbReference type="NCBI Taxonomy" id="2813651"/>
    <lineage>
        <taxon>Eukaryota</taxon>
        <taxon>Fungi</taxon>
        <taxon>Dikarya</taxon>
        <taxon>Ascomycota</taxon>
        <taxon>Pezizomycotina</taxon>
        <taxon>Orbiliomycetes</taxon>
        <taxon>Orbiliales</taxon>
        <taxon>Orbiliaceae</taxon>
        <taxon>Orbilia</taxon>
    </lineage>
</organism>
<feature type="region of interest" description="Disordered" evidence="2">
    <location>
        <begin position="1"/>
        <end position="40"/>
    </location>
</feature>
<dbReference type="PROSITE" id="PS50157">
    <property type="entry name" value="ZINC_FINGER_C2H2_2"/>
    <property type="match status" value="1"/>
</dbReference>
<evidence type="ECO:0000259" key="3">
    <source>
        <dbReference type="PROSITE" id="PS50157"/>
    </source>
</evidence>
<feature type="region of interest" description="Disordered" evidence="2">
    <location>
        <begin position="249"/>
        <end position="296"/>
    </location>
</feature>
<name>A0A7C8JJC9_ORBOL</name>
<accession>A0A7C8JJC9</accession>
<sequence>MSAKSTSAQINHKGETAGAGAQETCNTVKAAPENSREVRSRTLTWPWVAEEVLKARSRGKPVGKPWRQHQLHDQCPEIRELAPDPKLENISRSGEEESEFGCDSGDHTVQGDINMDLDDLDEIGEISTDDDLDDDEDYDPVEYEDEYKGLTEDEIAEKWEHSRLIYLAQQMQQYGWRENISVDAIAAYVPSRSPAWPAYQKARGLLPCELELEEKQKKKVEVYTSLCIEMEEESLQQVCPMLENSPSIKPTTVPVNGIHEQDSASKQDSGPNDNSYLPVPDERPEGPTDTKRASPEFNRKFLTGALGALRKLRHASKDPTTSPQLRAFVESLGDLKDIIQAGLDSLQSIFNNKVPSRLKDIYCLLHVAYAMSRVEKRAKDPDLPSKAFRQDLYVFRGCLPSQPESPDEILSPQDLFDEIIGIMWKEFEEGLKWVIPRLSKETSSFFDQRIAQTPAEEQTTRHGHRPNGIYMTFPKASATPKKPGDVPKSLDMVTGTIAPEIDNDLIKLQRVVGTMVYQELVKTLSQLCHQQFAYLYWSGAIDGLLFWTESPDLLDLILADNNAKGCMYCGNPYNLEGNCAPCRYLKTSLAKLQANGYLWLYSQVVTAVSRIMDLTVSGSLETPSPEPSDGELFQEFIDFASDSTMTFNPQPGMRRRRIGDTRSTNFGCPEPGCSHEFARKQGLDRHIAQFHSPETVRTKIICGYRGCSAKRSQIVSAARGTRNDSMRTHMKTQHRFTEEQLRRWKARYRGDEEAWEFD</sequence>
<keyword evidence="1" id="KW-0479">Metal-binding</keyword>